<organism evidence="2 3">
    <name type="scientific">Trematosphaeria pertusa</name>
    <dbReference type="NCBI Taxonomy" id="390896"/>
    <lineage>
        <taxon>Eukaryota</taxon>
        <taxon>Fungi</taxon>
        <taxon>Dikarya</taxon>
        <taxon>Ascomycota</taxon>
        <taxon>Pezizomycotina</taxon>
        <taxon>Dothideomycetes</taxon>
        <taxon>Pleosporomycetidae</taxon>
        <taxon>Pleosporales</taxon>
        <taxon>Massarineae</taxon>
        <taxon>Trematosphaeriaceae</taxon>
        <taxon>Trematosphaeria</taxon>
    </lineage>
</organism>
<dbReference type="AlphaFoldDB" id="A0A6A6IEC9"/>
<dbReference type="Proteomes" id="UP000800094">
    <property type="component" value="Unassembled WGS sequence"/>
</dbReference>
<evidence type="ECO:0000313" key="3">
    <source>
        <dbReference type="Proteomes" id="UP000800094"/>
    </source>
</evidence>
<feature type="region of interest" description="Disordered" evidence="1">
    <location>
        <begin position="197"/>
        <end position="243"/>
    </location>
</feature>
<evidence type="ECO:0000256" key="1">
    <source>
        <dbReference type="SAM" id="MobiDB-lite"/>
    </source>
</evidence>
<dbReference type="EMBL" id="ML987196">
    <property type="protein sequence ID" value="KAF2248418.1"/>
    <property type="molecule type" value="Genomic_DNA"/>
</dbReference>
<dbReference type="GeneID" id="54575550"/>
<dbReference type="RefSeq" id="XP_033683422.1">
    <property type="nucleotide sequence ID" value="XM_033822220.1"/>
</dbReference>
<gene>
    <name evidence="2" type="ORF">BU26DRAFT_333697</name>
</gene>
<sequence length="243" mass="27761">MVCRVLRLPVILRQNRLNPMAIPDFVQDEYTPIVLAQAFTWRLQQAQRGNRCSDNPSLTRTCLLNIHRMHVEPHSQLLTHWFLSPWSPGRAQSNCCLTNLLDGCPDYGDYAHLWSNRALQTHWGRRCRLDFYKVSALPSSSSPGKHAPQNHFPGRGLPFPARPVPTAFLLARWKILLRHLGPQVPILLFQAWETTLARPSPHGEPGSESTPTPRWRSQPPRSRQHWASARTNPAVSLNPLPRH</sequence>
<name>A0A6A6IEC9_9PLEO</name>
<proteinExistence type="predicted"/>
<feature type="compositionally biased region" description="Low complexity" evidence="1">
    <location>
        <begin position="209"/>
        <end position="221"/>
    </location>
</feature>
<keyword evidence="3" id="KW-1185">Reference proteome</keyword>
<accession>A0A6A6IEC9</accession>
<evidence type="ECO:0000313" key="2">
    <source>
        <dbReference type="EMBL" id="KAF2248418.1"/>
    </source>
</evidence>
<protein>
    <submittedName>
        <fullName evidence="2">Uncharacterized protein</fullName>
    </submittedName>
</protein>
<reference evidence="2" key="1">
    <citation type="journal article" date="2020" name="Stud. Mycol.">
        <title>101 Dothideomycetes genomes: a test case for predicting lifestyles and emergence of pathogens.</title>
        <authorList>
            <person name="Haridas S."/>
            <person name="Albert R."/>
            <person name="Binder M."/>
            <person name="Bloem J."/>
            <person name="Labutti K."/>
            <person name="Salamov A."/>
            <person name="Andreopoulos B."/>
            <person name="Baker S."/>
            <person name="Barry K."/>
            <person name="Bills G."/>
            <person name="Bluhm B."/>
            <person name="Cannon C."/>
            <person name="Castanera R."/>
            <person name="Culley D."/>
            <person name="Daum C."/>
            <person name="Ezra D."/>
            <person name="Gonzalez J."/>
            <person name="Henrissat B."/>
            <person name="Kuo A."/>
            <person name="Liang C."/>
            <person name="Lipzen A."/>
            <person name="Lutzoni F."/>
            <person name="Magnuson J."/>
            <person name="Mondo S."/>
            <person name="Nolan M."/>
            <person name="Ohm R."/>
            <person name="Pangilinan J."/>
            <person name="Park H.-J."/>
            <person name="Ramirez L."/>
            <person name="Alfaro M."/>
            <person name="Sun H."/>
            <person name="Tritt A."/>
            <person name="Yoshinaga Y."/>
            <person name="Zwiers L.-H."/>
            <person name="Turgeon B."/>
            <person name="Goodwin S."/>
            <person name="Spatafora J."/>
            <person name="Crous P."/>
            <person name="Grigoriev I."/>
        </authorList>
    </citation>
    <scope>NUCLEOTIDE SEQUENCE</scope>
    <source>
        <strain evidence="2">CBS 122368</strain>
    </source>
</reference>